<dbReference type="EMBL" id="CVRI01000037">
    <property type="protein sequence ID" value="CRK93394.1"/>
    <property type="molecule type" value="Genomic_DNA"/>
</dbReference>
<evidence type="ECO:0000313" key="8">
    <source>
        <dbReference type="Proteomes" id="UP000183832"/>
    </source>
</evidence>
<feature type="compositionally biased region" description="Polar residues" evidence="4">
    <location>
        <begin position="379"/>
        <end position="393"/>
    </location>
</feature>
<accession>A0A1J1I0U9</accession>
<dbReference type="GO" id="GO:0031298">
    <property type="term" value="C:replication fork protection complex"/>
    <property type="evidence" value="ECO:0007669"/>
    <property type="project" value="TreeGrafter"/>
</dbReference>
<feature type="domain" description="Timeless N-terminal" evidence="5">
    <location>
        <begin position="23"/>
        <end position="277"/>
    </location>
</feature>
<dbReference type="PANTHER" id="PTHR22940">
    <property type="entry name" value="TIMEOUT/TIMELESS-2"/>
    <property type="match status" value="1"/>
</dbReference>
<comment type="subcellular location">
    <subcellularLocation>
        <location evidence="1">Nucleus</location>
    </subcellularLocation>
</comment>
<evidence type="ECO:0000259" key="5">
    <source>
        <dbReference type="Pfam" id="PF04821"/>
    </source>
</evidence>
<evidence type="ECO:0000313" key="7">
    <source>
        <dbReference type="EMBL" id="CRK93394.1"/>
    </source>
</evidence>
<evidence type="ECO:0000259" key="6">
    <source>
        <dbReference type="Pfam" id="PF05029"/>
    </source>
</evidence>
<feature type="compositionally biased region" description="Polar residues" evidence="4">
    <location>
        <begin position="451"/>
        <end position="463"/>
    </location>
</feature>
<dbReference type="Pfam" id="PF04821">
    <property type="entry name" value="TIMELESS"/>
    <property type="match status" value="1"/>
</dbReference>
<feature type="compositionally biased region" description="Low complexity" evidence="4">
    <location>
        <begin position="341"/>
        <end position="369"/>
    </location>
</feature>
<gene>
    <name evidence="7" type="primary">putative Protein timeless</name>
    <name evidence="7" type="ORF">CLUMA_CG006930</name>
</gene>
<proteinExistence type="inferred from homology"/>
<dbReference type="GO" id="GO:0043111">
    <property type="term" value="P:replication fork arrest"/>
    <property type="evidence" value="ECO:0007669"/>
    <property type="project" value="TreeGrafter"/>
</dbReference>
<feature type="region of interest" description="Disordered" evidence="4">
    <location>
        <begin position="338"/>
        <end position="476"/>
    </location>
</feature>
<dbReference type="STRING" id="568069.A0A1J1I0U9"/>
<dbReference type="PANTHER" id="PTHR22940:SF5">
    <property type="entry name" value="PROTEIN TIMELESS"/>
    <property type="match status" value="1"/>
</dbReference>
<dbReference type="InterPro" id="IPR006906">
    <property type="entry name" value="Timeless_N"/>
</dbReference>
<evidence type="ECO:0000256" key="2">
    <source>
        <dbReference type="ARBA" id="ARBA00008174"/>
    </source>
</evidence>
<dbReference type="GO" id="GO:0009649">
    <property type="term" value="P:entrainment of circadian clock"/>
    <property type="evidence" value="ECO:0007669"/>
    <property type="project" value="TreeGrafter"/>
</dbReference>
<evidence type="ECO:0000256" key="4">
    <source>
        <dbReference type="SAM" id="MobiDB-lite"/>
    </source>
</evidence>
<dbReference type="GO" id="GO:0006281">
    <property type="term" value="P:DNA repair"/>
    <property type="evidence" value="ECO:0007669"/>
    <property type="project" value="TreeGrafter"/>
</dbReference>
<dbReference type="AlphaFoldDB" id="A0A1J1I0U9"/>
<keyword evidence="3" id="KW-0539">Nucleus</keyword>
<dbReference type="InterPro" id="IPR007725">
    <property type="entry name" value="TIMELESS_C"/>
</dbReference>
<comment type="similarity">
    <text evidence="2">Belongs to the timeless family.</text>
</comment>
<feature type="domain" description="Timeless C-terminal" evidence="6">
    <location>
        <begin position="912"/>
        <end position="1022"/>
    </location>
</feature>
<evidence type="ECO:0000256" key="3">
    <source>
        <dbReference type="ARBA" id="ARBA00023242"/>
    </source>
</evidence>
<feature type="region of interest" description="Disordered" evidence="4">
    <location>
        <begin position="243"/>
        <end position="296"/>
    </location>
</feature>
<sequence length="1110" mass="126509">MEILNNPQIHSTFASLGRMEGDTYIVNDDCISILEEISCKLSMEDHTLRTYRRAIGFGQNVKRDIVPLLISAKDPEIRDSAVRLMVNLTVPIECLLSVEILSQTEIGRHTIYELNRLLYTIKEVFVDLKATKAIIEYMKSILEADHKLSVAQCESINNCLLLLRNILHIPEHIHQQKSHTSMQNQILWNLFTQSIDKLLIHLMSCPQKSFWGVAIVQLIALMYKDQHVGTLQKLLNHWFEASQTDSSDDNESNTSPPKQSSGDSSPMLTSDPTSDSSDNGSGQMTTISSSDNADNVRIVSGDFQTNIIRGKPKMESNQKSNDFISCFESTEFNNQDIVMKSPEPASPTTSSSQVWSQKSRSQSSPSNQKHSAKSKKFQNKQPIHSPHNQSSELSDCGYATQVSQGDLQGEKNRESISTSSNDDDCPNQKPAHQKPPSTNKKQRFNAALKQRNATNPTMLATSTQEKKDSRRKKLVKRSKSTMINMKGLIHHTPSDDDISNILKEFTVDFLLKGYGCLVQDLHTKILTDLQLSIDTSHFFWLVTYFLKFAAQLELDLEHISPVLSYEIVSYLTFEGVSLCEQLELTSPQKGNDLRPYLRRIHLVVTAIREFLQALDVYKRSSHLSPEDKELIQTLQIQIGCTEDLRHMFVLLLRCYNPSFYSRQYLQDLIVTNHILLLLLENVSNLTEQRYSVDMVEHIKQFATVDIMHQYGTLLENFHDNSQFVNDCIFTMMHHIGGDLNQVAILFQPNILKTFSKIWETEHEICDDWSDLIEYVIHKFINTPPKPQMKITSPVLSDGVVINDGWAQEDLDTLYWYYTQGKTSKDVVGFIIDQIQESGHRTKSRQEVILRLLQQDIISADEYENLMKSEDSLYKAEVKSNNNADSPNAESGIEISDESELNGMNQLDDIKVLRDRLLKENKGNLILWLQRVLTECCYVKLNLLYSNENISNTSTFSTIMEPIPRHCILNKQSIPLVPFNSEQNKILVYQPFVLLLHKLGFHLPADANKLFVRIPEFWTSEILLAVAEKLGPIPRSILKFDINRVKKLQEVNNKMNSAEDSNQLPRISQIDISDSNSKESFTANQDAPPNSPNWLQMVMQSKTAVSKRNVS</sequence>
<evidence type="ECO:0000256" key="1">
    <source>
        <dbReference type="ARBA" id="ARBA00004123"/>
    </source>
</evidence>
<name>A0A1J1I0U9_9DIPT</name>
<protein>
    <submittedName>
        <fullName evidence="7">CLUMA_CG006930, isoform A</fullName>
    </submittedName>
</protein>
<dbReference type="Proteomes" id="UP000183832">
    <property type="component" value="Unassembled WGS sequence"/>
</dbReference>
<dbReference type="Pfam" id="PF05029">
    <property type="entry name" value="TIMELESS_C"/>
    <property type="match status" value="1"/>
</dbReference>
<dbReference type="OrthoDB" id="6429365at2759"/>
<reference evidence="7 8" key="1">
    <citation type="submission" date="2015-04" db="EMBL/GenBank/DDBJ databases">
        <authorList>
            <person name="Syromyatnikov M.Y."/>
            <person name="Popov V.N."/>
        </authorList>
    </citation>
    <scope>NUCLEOTIDE SEQUENCE [LARGE SCALE GENOMIC DNA]</scope>
</reference>
<dbReference type="InterPro" id="IPR044998">
    <property type="entry name" value="Timeless"/>
</dbReference>
<dbReference type="GO" id="GO:0048511">
    <property type="term" value="P:rhythmic process"/>
    <property type="evidence" value="ECO:0007669"/>
    <property type="project" value="UniProtKB-KW"/>
</dbReference>
<keyword evidence="8" id="KW-1185">Reference proteome</keyword>
<feature type="compositionally biased region" description="Polar residues" evidence="4">
    <location>
        <begin position="256"/>
        <end position="293"/>
    </location>
</feature>
<dbReference type="GO" id="GO:0003677">
    <property type="term" value="F:DNA binding"/>
    <property type="evidence" value="ECO:0007669"/>
    <property type="project" value="TreeGrafter"/>
</dbReference>
<dbReference type="GO" id="GO:0000076">
    <property type="term" value="P:DNA replication checkpoint signaling"/>
    <property type="evidence" value="ECO:0007669"/>
    <property type="project" value="TreeGrafter"/>
</dbReference>
<organism evidence="7 8">
    <name type="scientific">Clunio marinus</name>
    <dbReference type="NCBI Taxonomy" id="568069"/>
    <lineage>
        <taxon>Eukaryota</taxon>
        <taxon>Metazoa</taxon>
        <taxon>Ecdysozoa</taxon>
        <taxon>Arthropoda</taxon>
        <taxon>Hexapoda</taxon>
        <taxon>Insecta</taxon>
        <taxon>Pterygota</taxon>
        <taxon>Neoptera</taxon>
        <taxon>Endopterygota</taxon>
        <taxon>Diptera</taxon>
        <taxon>Nematocera</taxon>
        <taxon>Chironomoidea</taxon>
        <taxon>Chironomidae</taxon>
        <taxon>Clunio</taxon>
    </lineage>
</organism>